<feature type="transmembrane region" description="Helical" evidence="1">
    <location>
        <begin position="412"/>
        <end position="435"/>
    </location>
</feature>
<dbReference type="Proteomes" id="UP000198891">
    <property type="component" value="Unassembled WGS sequence"/>
</dbReference>
<dbReference type="OrthoDB" id="3765294at2"/>
<dbReference type="Pfam" id="PF10145">
    <property type="entry name" value="PhageMin_Tail"/>
    <property type="match status" value="1"/>
</dbReference>
<name>A0A1H3PN44_9MICO</name>
<dbReference type="AlphaFoldDB" id="A0A1H3PN44"/>
<dbReference type="InterPro" id="IPR010090">
    <property type="entry name" value="Phage_tape_meas"/>
</dbReference>
<dbReference type="STRING" id="381665.SAMN05216554_1990"/>
<keyword evidence="1" id="KW-0472">Membrane</keyword>
<evidence type="ECO:0000259" key="2">
    <source>
        <dbReference type="Pfam" id="PF10145"/>
    </source>
</evidence>
<protein>
    <submittedName>
        <fullName evidence="3">Phage-related minor tail protein</fullName>
    </submittedName>
</protein>
<accession>A0A1H3PN44</accession>
<proteinExistence type="predicted"/>
<keyword evidence="1" id="KW-1133">Transmembrane helix</keyword>
<evidence type="ECO:0000256" key="1">
    <source>
        <dbReference type="SAM" id="Phobius"/>
    </source>
</evidence>
<feature type="transmembrane region" description="Helical" evidence="1">
    <location>
        <begin position="447"/>
        <end position="467"/>
    </location>
</feature>
<dbReference type="RefSeq" id="WP_092552619.1">
    <property type="nucleotide sequence ID" value="NZ_FNPZ01000002.1"/>
</dbReference>
<keyword evidence="4" id="KW-1185">Reference proteome</keyword>
<evidence type="ECO:0000313" key="4">
    <source>
        <dbReference type="Proteomes" id="UP000198891"/>
    </source>
</evidence>
<dbReference type="EMBL" id="FNPZ01000002">
    <property type="protein sequence ID" value="SDZ02446.1"/>
    <property type="molecule type" value="Genomic_DNA"/>
</dbReference>
<gene>
    <name evidence="3" type="ORF">SAMN05216554_1990</name>
</gene>
<organism evidence="3 4">
    <name type="scientific">Herbiconiux ginsengi</name>
    <dbReference type="NCBI Taxonomy" id="381665"/>
    <lineage>
        <taxon>Bacteria</taxon>
        <taxon>Bacillati</taxon>
        <taxon>Actinomycetota</taxon>
        <taxon>Actinomycetes</taxon>
        <taxon>Micrococcales</taxon>
        <taxon>Microbacteriaceae</taxon>
        <taxon>Herbiconiux</taxon>
    </lineage>
</organism>
<evidence type="ECO:0000313" key="3">
    <source>
        <dbReference type="EMBL" id="SDZ02446.1"/>
    </source>
</evidence>
<feature type="domain" description="Phage tail tape measure protein" evidence="2">
    <location>
        <begin position="86"/>
        <end position="287"/>
    </location>
</feature>
<reference evidence="3 4" key="1">
    <citation type="submission" date="2016-10" db="EMBL/GenBank/DDBJ databases">
        <authorList>
            <person name="de Groot N.N."/>
        </authorList>
    </citation>
    <scope>NUCLEOTIDE SEQUENCE [LARGE SCALE GENOMIC DNA]</scope>
    <source>
        <strain evidence="3 4">CGMCC 4.3491</strain>
    </source>
</reference>
<keyword evidence="1" id="KW-0812">Transmembrane</keyword>
<sequence>MSAGKDFVVSILGDTGGVDKAFSLFEKNAGKIAAGAAAAFAGAKIGQAFAESLDIESSQAHMNAELNLTAAESARIGGAAGKLFAENYGENMQEVNGAVTAVIGSFDGMREASEADLASMTGKAMTFADVFSVDVGRSAQIASQMITQGIAVDGAQAFDLLTAAMNKMPVELRADLLDATDEYGGFFAQLGFSGEQAMSMLVAGSAKGMYGIDKTGDAVKEFAVLVSTDIGRTQPIIEGLGLNYGDMSAKLLAGGEQGAEATQMIVSALLGVTDPAAQAQAAVGLFGAPLEDLGTDGIPKFLASLQGTAGGLGEVEGRLDSVGDKLNDTAEHRIEEVKRGFDSWLLQIVSIPGPLGDIAAGMMAFGPAALQVAAAVVPLIAFRGAQTAGTAATNMNTAAQSANNVAWYASPVTWIIAGIVVAIGLLVLAGIWLVQNWDGVVKWLGEAWANILAGAQWFIGVISDAFLNFTPLGFIIKNWGAITEWFGGWWGGIQGMTGDAVNWLGGKVSEFVGFFTSIPDRVGEAWQGLQDLAVGTMRNIANFVIDTWNNTLGGLDVKLPDILGGAHIKFDKLQNIPALAEGGIVSSPTLALIGEAGPEAVVPLAQYRGSGERDGPIYVEQHLDVTLDGARVYKQLKTVELKRR</sequence>